<evidence type="ECO:0000256" key="1">
    <source>
        <dbReference type="ARBA" id="ARBA00004123"/>
    </source>
</evidence>
<evidence type="ECO:0000256" key="12">
    <source>
        <dbReference type="SAM" id="MobiDB-lite"/>
    </source>
</evidence>
<sequence>MTTLAACSKDGGTSLNQCPMSFTDQHSFAFLERLRYQRTTGRFCDVLIVAKDRNFNAHRMVLAACSPYFDSILKHNKIVKERVIVNCQNPNVFELVLNYMYSGSVVIDRSTVTELLRMANNLLMVKLKHHCAEYLERYIDAANCLSVKEMAIKYNLPELLKRAVEFFDSNVNGCLLESMDVLDLSINQVKNLLNDPKYKQVIRPDVHFNLIVRWVGHKLSEREKFFKEMLEDCPFQQVNAVRLERLLDYNPFFAQSLTSLYIVLQTMHDVNMPMTKYEVQYRNLVQKYGSTYCAGNQNGGAHHSTQTSNGNIVSGYEMDNGGVDREFLAEMESHSMGMNSNLDGDGSAESYLVQNRRPSLKLKINLAASSDQPSQTTFRKKRLLGMKLYRKSVASAGQTLVRRRGRPPKMKPPRIPISFGDIDEEPETCFYEFNEDIHTIVLFEEPDDINPDEAETMQENESQFYNNESESISELQCEHCVFKTNHIRKLQKHDVTAHSKNILYVCNVCQFECRWNRMFYDHMRQHFPGPPFQCDSCGFAADRVNALLSHRLTHTDEKPYKCSQCNFRCRHKSNLVVHCRLHSGERPFKCDECGKGFATKSAYEQHINAHSEDRPFVCGECDFATKYQSHLISHRRIHTGDLFRCEVEGCDYSSPKKSQLAAHLRTHLAVRSHQCRVCHRSFIEKSHLVRHERIHLVDKPFKCDNCDYASSRRDKLKEHILKHHDLSLNNKASKRKHRRARQLAQLAAQAKLLPPESANVFRPITTEEYEKDQQVQRAMRARSLAPETSHNLLEQSQMRAQNEAPPMDMIAQQQQMIQQTQHPHRPHLSMQQHQKAMSMDGHQMQGGLPNFHSHQHAVNFLMSSQMGNQQQMGIGTQLLRERSFIERPSSASFPPNHPETALSPSCFSLTDFHHNTAFASSTPDTELSTPGPQDRNPHSVSNLYSVDGSGHQHHLFTNPMNSLDTQNQGDPQPHRPMSLPPYGNVQQLQQQAHQQMQNILPVDGGAGTSGVPHQNQTAWTVHGSQLFP</sequence>
<dbReference type="PANTHER" id="PTHR24393:SF15">
    <property type="entry name" value="IP01243P-RELATED"/>
    <property type="match status" value="1"/>
</dbReference>
<dbReference type="FunFam" id="3.30.160.60:FF:000630">
    <property type="entry name" value="Zinc finger protein 180"/>
    <property type="match status" value="1"/>
</dbReference>
<name>A0AAD4RCQ5_9BILA</name>
<dbReference type="PROSITE" id="PS00028">
    <property type="entry name" value="ZINC_FINGER_C2H2_1"/>
    <property type="match status" value="4"/>
</dbReference>
<proteinExistence type="inferred from homology"/>
<keyword evidence="10" id="KW-0539">Nucleus</keyword>
<evidence type="ECO:0000256" key="4">
    <source>
        <dbReference type="ARBA" id="ARBA00022737"/>
    </source>
</evidence>
<dbReference type="AlphaFoldDB" id="A0AAD4RCQ5"/>
<evidence type="ECO:0000259" key="14">
    <source>
        <dbReference type="PROSITE" id="PS50157"/>
    </source>
</evidence>
<dbReference type="Gene3D" id="3.30.160.60">
    <property type="entry name" value="Classic Zinc Finger"/>
    <property type="match status" value="7"/>
</dbReference>
<feature type="compositionally biased region" description="Polar residues" evidence="12">
    <location>
        <begin position="958"/>
        <end position="970"/>
    </location>
</feature>
<evidence type="ECO:0000256" key="8">
    <source>
        <dbReference type="ARBA" id="ARBA00023125"/>
    </source>
</evidence>
<keyword evidence="6" id="KW-0862">Zinc</keyword>
<dbReference type="SUPFAM" id="SSF54695">
    <property type="entry name" value="POZ domain"/>
    <property type="match status" value="1"/>
</dbReference>
<organism evidence="15 16">
    <name type="scientific">Ditylenchus destructor</name>
    <dbReference type="NCBI Taxonomy" id="166010"/>
    <lineage>
        <taxon>Eukaryota</taxon>
        <taxon>Metazoa</taxon>
        <taxon>Ecdysozoa</taxon>
        <taxon>Nematoda</taxon>
        <taxon>Chromadorea</taxon>
        <taxon>Rhabditida</taxon>
        <taxon>Tylenchina</taxon>
        <taxon>Tylenchomorpha</taxon>
        <taxon>Sphaerularioidea</taxon>
        <taxon>Anguinidae</taxon>
        <taxon>Anguininae</taxon>
        <taxon>Ditylenchus</taxon>
    </lineage>
</organism>
<feature type="domain" description="C2H2-type" evidence="14">
    <location>
        <begin position="616"/>
        <end position="643"/>
    </location>
</feature>
<evidence type="ECO:0000313" key="16">
    <source>
        <dbReference type="Proteomes" id="UP001201812"/>
    </source>
</evidence>
<dbReference type="Gene3D" id="3.30.710.10">
    <property type="entry name" value="Potassium Channel Kv1.1, Chain A"/>
    <property type="match status" value="1"/>
</dbReference>
<evidence type="ECO:0000313" key="15">
    <source>
        <dbReference type="EMBL" id="KAI1726393.1"/>
    </source>
</evidence>
<evidence type="ECO:0000256" key="10">
    <source>
        <dbReference type="ARBA" id="ARBA00023242"/>
    </source>
</evidence>
<feature type="domain" description="C2H2-type" evidence="14">
    <location>
        <begin position="532"/>
        <end position="559"/>
    </location>
</feature>
<feature type="domain" description="C2H2-type" evidence="14">
    <location>
        <begin position="673"/>
        <end position="700"/>
    </location>
</feature>
<dbReference type="InterPro" id="IPR013087">
    <property type="entry name" value="Znf_C2H2_type"/>
</dbReference>
<feature type="region of interest" description="Disordered" evidence="12">
    <location>
        <begin position="917"/>
        <end position="982"/>
    </location>
</feature>
<evidence type="ECO:0000256" key="9">
    <source>
        <dbReference type="ARBA" id="ARBA00023163"/>
    </source>
</evidence>
<feature type="domain" description="C2H2-type" evidence="14">
    <location>
        <begin position="643"/>
        <end position="672"/>
    </location>
</feature>
<dbReference type="GO" id="GO:0001228">
    <property type="term" value="F:DNA-binding transcription activator activity, RNA polymerase II-specific"/>
    <property type="evidence" value="ECO:0007669"/>
    <property type="project" value="TreeGrafter"/>
</dbReference>
<keyword evidence="9" id="KW-0804">Transcription</keyword>
<dbReference type="EMBL" id="JAKKPZ010000002">
    <property type="protein sequence ID" value="KAI1726393.1"/>
    <property type="molecule type" value="Genomic_DNA"/>
</dbReference>
<evidence type="ECO:0000256" key="5">
    <source>
        <dbReference type="ARBA" id="ARBA00022771"/>
    </source>
</evidence>
<dbReference type="Pfam" id="PF00651">
    <property type="entry name" value="BTB"/>
    <property type="match status" value="1"/>
</dbReference>
<dbReference type="InterPro" id="IPR011705">
    <property type="entry name" value="BACK"/>
</dbReference>
<comment type="subcellular location">
    <subcellularLocation>
        <location evidence="1">Nucleus</location>
    </subcellularLocation>
</comment>
<evidence type="ECO:0000256" key="6">
    <source>
        <dbReference type="ARBA" id="ARBA00022833"/>
    </source>
</evidence>
<dbReference type="GO" id="GO:0000978">
    <property type="term" value="F:RNA polymerase II cis-regulatory region sequence-specific DNA binding"/>
    <property type="evidence" value="ECO:0007669"/>
    <property type="project" value="TreeGrafter"/>
</dbReference>
<accession>A0AAD4RCQ5</accession>
<gene>
    <name evidence="15" type="ORF">DdX_03112</name>
</gene>
<dbReference type="SMART" id="SM00225">
    <property type="entry name" value="BTB"/>
    <property type="match status" value="1"/>
</dbReference>
<reference evidence="15" key="1">
    <citation type="submission" date="2022-01" db="EMBL/GenBank/DDBJ databases">
        <title>Genome Sequence Resource for Two Populations of Ditylenchus destructor, the Migratory Endoparasitic Phytonematode.</title>
        <authorList>
            <person name="Zhang H."/>
            <person name="Lin R."/>
            <person name="Xie B."/>
        </authorList>
    </citation>
    <scope>NUCLEOTIDE SEQUENCE</scope>
    <source>
        <strain evidence="15">BazhouSP</strain>
    </source>
</reference>
<dbReference type="FunFam" id="3.30.160.60:FF:002606">
    <property type="entry name" value="Zinc finger protein, putative"/>
    <property type="match status" value="1"/>
</dbReference>
<keyword evidence="5 11" id="KW-0863">Zinc-finger</keyword>
<evidence type="ECO:0000256" key="7">
    <source>
        <dbReference type="ARBA" id="ARBA00023015"/>
    </source>
</evidence>
<dbReference type="InterPro" id="IPR011333">
    <property type="entry name" value="SKP1/BTB/POZ_sf"/>
</dbReference>
<dbReference type="InterPro" id="IPR036236">
    <property type="entry name" value="Znf_C2H2_sf"/>
</dbReference>
<dbReference type="FunFam" id="3.30.160.60:FF:001370">
    <property type="entry name" value="Zinc finger protein"/>
    <property type="match status" value="1"/>
</dbReference>
<comment type="similarity">
    <text evidence="2">Belongs to the krueppel C2H2-type zinc-finger protein family.</text>
</comment>
<feature type="region of interest" description="Disordered" evidence="12">
    <location>
        <begin position="1007"/>
        <end position="1028"/>
    </location>
</feature>
<dbReference type="GO" id="GO:0008270">
    <property type="term" value="F:zinc ion binding"/>
    <property type="evidence" value="ECO:0007669"/>
    <property type="project" value="UniProtKB-KW"/>
</dbReference>
<keyword evidence="4" id="KW-0677">Repeat</keyword>
<dbReference type="PANTHER" id="PTHR24393">
    <property type="entry name" value="ZINC FINGER PROTEIN"/>
    <property type="match status" value="1"/>
</dbReference>
<feature type="domain" description="BTB" evidence="13">
    <location>
        <begin position="44"/>
        <end position="109"/>
    </location>
</feature>
<dbReference type="Gene3D" id="1.25.40.420">
    <property type="match status" value="1"/>
</dbReference>
<keyword evidence="16" id="KW-1185">Reference proteome</keyword>
<keyword evidence="8" id="KW-0238">DNA-binding</keyword>
<feature type="compositionally biased region" description="Polar residues" evidence="12">
    <location>
        <begin position="1011"/>
        <end position="1028"/>
    </location>
</feature>
<protein>
    <submittedName>
        <fullName evidence="15">BTB/POZ domain-containing protein</fullName>
    </submittedName>
</protein>
<dbReference type="PROSITE" id="PS50157">
    <property type="entry name" value="ZINC_FINGER_C2H2_2"/>
    <property type="match status" value="6"/>
</dbReference>
<comment type="caution">
    <text evidence="15">The sequence shown here is derived from an EMBL/GenBank/DDBJ whole genome shotgun (WGS) entry which is preliminary data.</text>
</comment>
<dbReference type="PROSITE" id="PS50097">
    <property type="entry name" value="BTB"/>
    <property type="match status" value="1"/>
</dbReference>
<dbReference type="Pfam" id="PF07707">
    <property type="entry name" value="BACK"/>
    <property type="match status" value="1"/>
</dbReference>
<evidence type="ECO:0000256" key="11">
    <source>
        <dbReference type="PROSITE-ProRule" id="PRU00042"/>
    </source>
</evidence>
<evidence type="ECO:0000256" key="2">
    <source>
        <dbReference type="ARBA" id="ARBA00006991"/>
    </source>
</evidence>
<dbReference type="Pfam" id="PF00096">
    <property type="entry name" value="zf-C2H2"/>
    <property type="match status" value="4"/>
</dbReference>
<feature type="domain" description="C2H2-type" evidence="14">
    <location>
        <begin position="588"/>
        <end position="615"/>
    </location>
</feature>
<evidence type="ECO:0000256" key="3">
    <source>
        <dbReference type="ARBA" id="ARBA00022723"/>
    </source>
</evidence>
<dbReference type="GO" id="GO:0005634">
    <property type="term" value="C:nucleus"/>
    <property type="evidence" value="ECO:0007669"/>
    <property type="project" value="UniProtKB-SubCell"/>
</dbReference>
<dbReference type="InterPro" id="IPR000210">
    <property type="entry name" value="BTB/POZ_dom"/>
</dbReference>
<dbReference type="FunFam" id="3.30.160.60:FF:001049">
    <property type="entry name" value="zinc finger protein 319"/>
    <property type="match status" value="1"/>
</dbReference>
<feature type="compositionally biased region" description="Polar residues" evidence="12">
    <location>
        <begin position="917"/>
        <end position="931"/>
    </location>
</feature>
<dbReference type="SUPFAM" id="SSF57667">
    <property type="entry name" value="beta-beta-alpha zinc fingers"/>
    <property type="match status" value="4"/>
</dbReference>
<keyword evidence="7" id="KW-0805">Transcription regulation</keyword>
<keyword evidence="3" id="KW-0479">Metal-binding</keyword>
<dbReference type="SMART" id="SM00355">
    <property type="entry name" value="ZnF_C2H2"/>
    <property type="match status" value="9"/>
</dbReference>
<evidence type="ECO:0000259" key="13">
    <source>
        <dbReference type="PROSITE" id="PS50097"/>
    </source>
</evidence>
<feature type="domain" description="C2H2-type" evidence="14">
    <location>
        <begin position="560"/>
        <end position="587"/>
    </location>
</feature>
<dbReference type="Proteomes" id="UP001201812">
    <property type="component" value="Unassembled WGS sequence"/>
</dbReference>
<dbReference type="CDD" id="cd14733">
    <property type="entry name" value="BACK"/>
    <property type="match status" value="1"/>
</dbReference>